<dbReference type="EMBL" id="KP881232">
    <property type="protein sequence ID" value="AKE44792.1"/>
    <property type="molecule type" value="Genomic_DNA"/>
</dbReference>
<gene>
    <name evidence="1" type="ORF">Sm_phiM9_164</name>
</gene>
<dbReference type="GeneID" id="26517844"/>
<evidence type="ECO:0000313" key="1">
    <source>
        <dbReference type="EMBL" id="AKE44792.1"/>
    </source>
</evidence>
<accession>A0A0F6R525</accession>
<keyword evidence="2" id="KW-1185">Reference proteome</keyword>
<evidence type="ECO:0000313" key="2">
    <source>
        <dbReference type="Proteomes" id="UP000033804"/>
    </source>
</evidence>
<reference evidence="2" key="2">
    <citation type="submission" date="2015-03" db="EMBL/GenBank/DDBJ databases">
        <title>The genome and structure of Sinorhizobium meliloti phage phiM9.</title>
        <authorList>
            <person name="Johnson M.C."/>
            <person name="Tatum K.B."/>
            <person name="Lynn J.S."/>
            <person name="Brewer T.E."/>
            <person name="Washburn B.K."/>
            <person name="Stroupe M.E."/>
            <person name="Jones K.M."/>
        </authorList>
    </citation>
    <scope>NUCLEOTIDE SEQUENCE [LARGE SCALE GENOMIC DNA]</scope>
</reference>
<sequence>MSTLYFCYRYVPSKAYDLPLIVLDTLEEAVEWREQNWKRFKTYVSTNARNTIHIIKMKKNKETPCLSQLSNSNSFKSLNEDFSISLTSTLFQKAG</sequence>
<protein>
    <submittedName>
        <fullName evidence="1">Uncharacterized protein</fullName>
    </submittedName>
</protein>
<dbReference type="KEGG" id="vg:26517844"/>
<dbReference type="Proteomes" id="UP000033804">
    <property type="component" value="Segment"/>
</dbReference>
<name>A0A0F6R525_9CAUD</name>
<reference evidence="1 2" key="1">
    <citation type="journal article" date="2015" name="J. Virol.">
        <title>Sinorhizobium meliloti Phage ?M9 Defines a New Group of T4 Superfamily Phages with Unusual Genomic Features but a Common T=16 Capsid.</title>
        <authorList>
            <person name="Johnson M.C."/>
            <person name="Tatum K.B."/>
            <person name="Lynn J.S."/>
            <person name="Brewer T.E."/>
            <person name="Lu S."/>
            <person name="Washburn B.K."/>
            <person name="Stroupe M.E."/>
            <person name="Jones K.M."/>
        </authorList>
    </citation>
    <scope>NUCLEOTIDE SEQUENCE [LARGE SCALE GENOMIC DNA]</scope>
</reference>
<dbReference type="RefSeq" id="YP_009189546.1">
    <property type="nucleotide sequence ID" value="NC_028676.1"/>
</dbReference>
<proteinExistence type="predicted"/>
<organism evidence="1 2">
    <name type="scientific">Sinorhizobium phage phiM9</name>
    <dbReference type="NCBI Taxonomy" id="1636182"/>
    <lineage>
        <taxon>Viruses</taxon>
        <taxon>Duplodnaviria</taxon>
        <taxon>Heunggongvirae</taxon>
        <taxon>Uroviricota</taxon>
        <taxon>Caudoviricetes</taxon>
        <taxon>Pootjesviridae</taxon>
        <taxon>Emnonavirus</taxon>
        <taxon>Emnonavirus phiM9</taxon>
    </lineage>
</organism>